<dbReference type="Gene3D" id="1.10.3550.10">
    <property type="entry name" value="eoxyguanosinetriphosphate triphosphohydrolase domain-like"/>
    <property type="match status" value="1"/>
</dbReference>
<dbReference type="NCBIfam" id="TIGR01353">
    <property type="entry name" value="dGTP_triPase"/>
    <property type="match status" value="1"/>
</dbReference>
<dbReference type="AlphaFoldDB" id="F0JG20"/>
<evidence type="ECO:0000259" key="3">
    <source>
        <dbReference type="SMART" id="SM00471"/>
    </source>
</evidence>
<organism evidence="4 5">
    <name type="scientific">Pseudodesulfovibrio mercurii</name>
    <dbReference type="NCBI Taxonomy" id="641491"/>
    <lineage>
        <taxon>Bacteria</taxon>
        <taxon>Pseudomonadati</taxon>
        <taxon>Thermodesulfobacteriota</taxon>
        <taxon>Desulfovibrionia</taxon>
        <taxon>Desulfovibrionales</taxon>
        <taxon>Desulfovibrionaceae</taxon>
    </lineage>
</organism>
<evidence type="ECO:0000313" key="5">
    <source>
        <dbReference type="Proteomes" id="UP000007845"/>
    </source>
</evidence>
<dbReference type="KEGG" id="ddn:DND132_1810"/>
<dbReference type="Pfam" id="PF01966">
    <property type="entry name" value="HD"/>
    <property type="match status" value="1"/>
</dbReference>
<sequence>MGSAPRMDWNRLLDATRPKIDKPDKKNKPSKDVRSPFQRDIDRITFSDAFRRLSRKTQVHPLNENDHIHSRLTHSLEVASVGRSLGVHIGNFLQDIGELPEGMQPERVGEIVQAACMAHDIGNPPFGHSGESAIKDWFQGHPGSLTPLPVNCRSDFTKFDGNAMAIRILLNTGFYREGFNPTNAVIGASLKYPWPSSYDVGKDKFSFFQTEAKLVQAAARKLGLIAFGDRFARHPLAFLAEAADDICYRTIDMEDATELGIVSEDFMLKQFAAALEWSPRKAEYKKYARRHYRQRNSSIRTKLIGLATEEVVELFTANHDAIMTGALDPKASLMELSQGVCQTIHSVYKELSDDLFYSRRKAILEIGAGNAISVLLDQIMAEASRVCTDEESTNKEKIIRLLGRDKVEIIKKDKTSCHYKIIMAIVDYISGMTDNYATDLCRKFLGLGY</sequence>
<evidence type="ECO:0000256" key="2">
    <source>
        <dbReference type="SAM" id="MobiDB-lite"/>
    </source>
</evidence>
<keyword evidence="1 4" id="KW-0378">Hydrolase</keyword>
<evidence type="ECO:0000256" key="1">
    <source>
        <dbReference type="ARBA" id="ARBA00022801"/>
    </source>
</evidence>
<feature type="region of interest" description="Disordered" evidence="2">
    <location>
        <begin position="1"/>
        <end position="38"/>
    </location>
</feature>
<dbReference type="InterPro" id="IPR023293">
    <property type="entry name" value="dGTP_triP_hydro_central_sf"/>
</dbReference>
<dbReference type="InterPro" id="IPR006674">
    <property type="entry name" value="HD_domain"/>
</dbReference>
<proteinExistence type="predicted"/>
<evidence type="ECO:0000313" key="4">
    <source>
        <dbReference type="EMBL" id="EGB15016.1"/>
    </source>
</evidence>
<feature type="domain" description="HD/PDEase" evidence="3">
    <location>
        <begin position="67"/>
        <end position="258"/>
    </location>
</feature>
<accession>F0JG20</accession>
<dbReference type="Gene3D" id="1.10.3410.10">
    <property type="entry name" value="putative deoxyguanosinetriphosphate triphosphohydrolase like domain"/>
    <property type="match status" value="1"/>
</dbReference>
<reference evidence="4 5" key="1">
    <citation type="journal article" date="2011" name="J. Bacteriol.">
        <title>Genome sequence of the mercury-methylating strain Desulfovibrio desulfuricans ND132.</title>
        <authorList>
            <person name="Brown S.D."/>
            <person name="Gilmour C.C."/>
            <person name="Kucken A.M."/>
            <person name="Wall J.D."/>
            <person name="Elias D.A."/>
            <person name="Brandt C.C."/>
            <person name="Podar M."/>
            <person name="Chertkov O."/>
            <person name="Held B."/>
            <person name="Bruce D.C."/>
            <person name="Detter J.C."/>
            <person name="Tapia R."/>
            <person name="Han C.S."/>
            <person name="Goodwin L.A."/>
            <person name="Cheng J.F."/>
            <person name="Pitluck S."/>
            <person name="Woyke T."/>
            <person name="Mikhailova N."/>
            <person name="Ivanova N.N."/>
            <person name="Han J."/>
            <person name="Lucas S."/>
            <person name="Lapidus A.L."/>
            <person name="Land M.L."/>
            <person name="Hauser L.J."/>
            <person name="Palumbo A.V."/>
        </authorList>
    </citation>
    <scope>NUCLEOTIDE SEQUENCE [LARGE SCALE GENOMIC DNA]</scope>
    <source>
        <strain evidence="4 5">ND132</strain>
    </source>
</reference>
<keyword evidence="5" id="KW-1185">Reference proteome</keyword>
<dbReference type="GO" id="GO:0008832">
    <property type="term" value="F:dGTPase activity"/>
    <property type="evidence" value="ECO:0007669"/>
    <property type="project" value="TreeGrafter"/>
</dbReference>
<dbReference type="HOGENOM" id="CLU_028163_2_0_7"/>
<name>F0JG20_9BACT</name>
<dbReference type="OrthoDB" id="9803619at2"/>
<protein>
    <submittedName>
        <fullName evidence="4">Deoxyguanosinetriphosphate triphosphohydrolase</fullName>
    </submittedName>
</protein>
<dbReference type="RefSeq" id="WP_014322443.1">
    <property type="nucleotide sequence ID" value="NC_016803.1"/>
</dbReference>
<dbReference type="CDD" id="cd00077">
    <property type="entry name" value="HDc"/>
    <property type="match status" value="1"/>
</dbReference>
<feature type="compositionally biased region" description="Basic and acidic residues" evidence="2">
    <location>
        <begin position="8"/>
        <end position="38"/>
    </location>
</feature>
<dbReference type="SMART" id="SM00471">
    <property type="entry name" value="HDc"/>
    <property type="match status" value="1"/>
</dbReference>
<dbReference type="PANTHER" id="PTHR11373">
    <property type="entry name" value="DEOXYNUCLEOSIDE TRIPHOSPHATE TRIPHOSPHOHYDROLASE"/>
    <property type="match status" value="1"/>
</dbReference>
<dbReference type="PANTHER" id="PTHR11373:SF40">
    <property type="entry name" value="DEOXYGUANOSINETRIPHOSPHATE TRIPHOSPHOHYDROLASE-LIKE PROTEIN 2"/>
    <property type="match status" value="1"/>
</dbReference>
<dbReference type="STRING" id="641491.DND132_1810"/>
<gene>
    <name evidence="4" type="ORF">DND132_1810</name>
</gene>
<dbReference type="eggNOG" id="COG0232">
    <property type="taxonomic scope" value="Bacteria"/>
</dbReference>
<dbReference type="InterPro" id="IPR006261">
    <property type="entry name" value="dGTPase"/>
</dbReference>
<dbReference type="Proteomes" id="UP000007845">
    <property type="component" value="Chromosome"/>
</dbReference>
<dbReference type="InterPro" id="IPR003607">
    <property type="entry name" value="HD/PDEase_dom"/>
</dbReference>
<dbReference type="Gene3D" id="1.10.3210.10">
    <property type="entry name" value="Hypothetical protein af1432"/>
    <property type="match status" value="1"/>
</dbReference>
<dbReference type="InterPro" id="IPR050135">
    <property type="entry name" value="dGTPase-like"/>
</dbReference>
<dbReference type="SMR" id="F0JG20"/>
<dbReference type="InterPro" id="IPR027432">
    <property type="entry name" value="dGTP_triphosphohydrolase_C"/>
</dbReference>
<dbReference type="EMBL" id="CP003220">
    <property type="protein sequence ID" value="EGB15016.1"/>
    <property type="molecule type" value="Genomic_DNA"/>
</dbReference>
<dbReference type="GO" id="GO:0006203">
    <property type="term" value="P:dGTP catabolic process"/>
    <property type="evidence" value="ECO:0007669"/>
    <property type="project" value="TreeGrafter"/>
</dbReference>
<dbReference type="SUPFAM" id="SSF109604">
    <property type="entry name" value="HD-domain/PDEase-like"/>
    <property type="match status" value="1"/>
</dbReference>